<proteinExistence type="predicted"/>
<gene>
    <name evidence="1" type="ORF">LTRI10_LOCUS43764</name>
    <name evidence="2" type="ORF">LTRI10_LOCUS43770</name>
</gene>
<evidence type="ECO:0000313" key="3">
    <source>
        <dbReference type="Proteomes" id="UP001497516"/>
    </source>
</evidence>
<name>A0AAV2G266_9ROSI</name>
<protein>
    <submittedName>
        <fullName evidence="2">Uncharacterized protein</fullName>
    </submittedName>
</protein>
<organism evidence="2 3">
    <name type="scientific">Linum trigynum</name>
    <dbReference type="NCBI Taxonomy" id="586398"/>
    <lineage>
        <taxon>Eukaryota</taxon>
        <taxon>Viridiplantae</taxon>
        <taxon>Streptophyta</taxon>
        <taxon>Embryophyta</taxon>
        <taxon>Tracheophyta</taxon>
        <taxon>Spermatophyta</taxon>
        <taxon>Magnoliopsida</taxon>
        <taxon>eudicotyledons</taxon>
        <taxon>Gunneridae</taxon>
        <taxon>Pentapetalae</taxon>
        <taxon>rosids</taxon>
        <taxon>fabids</taxon>
        <taxon>Malpighiales</taxon>
        <taxon>Linaceae</taxon>
        <taxon>Linum</taxon>
    </lineage>
</organism>
<dbReference type="Proteomes" id="UP001497516">
    <property type="component" value="Chromosome 7"/>
</dbReference>
<evidence type="ECO:0000313" key="1">
    <source>
        <dbReference type="EMBL" id="CAL1403862.1"/>
    </source>
</evidence>
<keyword evidence="3" id="KW-1185">Reference proteome</keyword>
<sequence length="82" mass="9311">MEDSDDDILVSERAMTQEEAEFMHSITPEAWKATLKTPAFERSKHHPLDSSVYVLPKTLSVKLDATPLQVVEFIFSTTTKDE</sequence>
<evidence type="ECO:0000313" key="2">
    <source>
        <dbReference type="EMBL" id="CAL1403870.1"/>
    </source>
</evidence>
<accession>A0AAV2G266</accession>
<dbReference type="AlphaFoldDB" id="A0AAV2G266"/>
<dbReference type="EMBL" id="OZ034820">
    <property type="protein sequence ID" value="CAL1403870.1"/>
    <property type="molecule type" value="Genomic_DNA"/>
</dbReference>
<reference evidence="2 3" key="1">
    <citation type="submission" date="2024-04" db="EMBL/GenBank/DDBJ databases">
        <authorList>
            <person name="Fracassetti M."/>
        </authorList>
    </citation>
    <scope>NUCLEOTIDE SEQUENCE [LARGE SCALE GENOMIC DNA]</scope>
</reference>
<dbReference type="EMBL" id="OZ034820">
    <property type="protein sequence ID" value="CAL1403862.1"/>
    <property type="molecule type" value="Genomic_DNA"/>
</dbReference>